<reference evidence="1 2" key="1">
    <citation type="submission" date="2016-10" db="EMBL/GenBank/DDBJ databases">
        <title>Comparative genomics uncovers the prolific and rare metabolic potential of the cyanobacterial genus Moorea.</title>
        <authorList>
            <person name="Leao T."/>
            <person name="Castelao G."/>
            <person name="Korobeynikov A."/>
            <person name="Monroe E.A."/>
            <person name="Podell S."/>
            <person name="Glukhov E."/>
            <person name="Allen E."/>
            <person name="Gerwick W.H."/>
            <person name="Gerwick L."/>
        </authorList>
    </citation>
    <scope>NUCLEOTIDE SEQUENCE [LARGE SCALE GENOMIC DNA]</scope>
    <source>
        <strain evidence="1 2">PNG5-198</strain>
    </source>
</reference>
<evidence type="ECO:0000313" key="1">
    <source>
        <dbReference type="EMBL" id="OLT63555.1"/>
    </source>
</evidence>
<proteinExistence type="predicted"/>
<comment type="caution">
    <text evidence="1">The sequence shown here is derived from an EMBL/GenBank/DDBJ whole genome shotgun (WGS) entry which is preliminary data.</text>
</comment>
<protein>
    <submittedName>
        <fullName evidence="1">Uncharacterized protein</fullName>
    </submittedName>
</protein>
<name>A0A1U7NC89_9CYAN</name>
<dbReference type="Proteomes" id="UP000186657">
    <property type="component" value="Unassembled WGS sequence"/>
</dbReference>
<accession>A0A1U7NC89</accession>
<evidence type="ECO:0000313" key="2">
    <source>
        <dbReference type="Proteomes" id="UP000186657"/>
    </source>
</evidence>
<sequence length="64" mass="7194">MQNPNLKIQNYVSYQLSAISYQLSAISYQLSAISYQLSAISYQYLAYALGHRLEACATLLNKIS</sequence>
<keyword evidence="2" id="KW-1185">Reference proteome</keyword>
<dbReference type="EMBL" id="MKZS01000001">
    <property type="protein sequence ID" value="OLT63555.1"/>
    <property type="molecule type" value="Genomic_DNA"/>
</dbReference>
<organism evidence="1 2">
    <name type="scientific">Moorena bouillonii PNG</name>
    <dbReference type="NCBI Taxonomy" id="568701"/>
    <lineage>
        <taxon>Bacteria</taxon>
        <taxon>Bacillati</taxon>
        <taxon>Cyanobacteriota</taxon>
        <taxon>Cyanophyceae</taxon>
        <taxon>Coleofasciculales</taxon>
        <taxon>Coleofasciculaceae</taxon>
        <taxon>Moorena</taxon>
    </lineage>
</organism>
<dbReference type="AlphaFoldDB" id="A0A1U7NC89"/>
<gene>
    <name evidence="1" type="ORF">BJP37_29100</name>
</gene>